<gene>
    <name evidence="2" type="ORF">DPMN_043800</name>
</gene>
<dbReference type="EMBL" id="JAIWYP010000011">
    <property type="protein sequence ID" value="KAH3737218.1"/>
    <property type="molecule type" value="Genomic_DNA"/>
</dbReference>
<reference evidence="2" key="2">
    <citation type="submission" date="2020-11" db="EMBL/GenBank/DDBJ databases">
        <authorList>
            <person name="McCartney M.A."/>
            <person name="Auch B."/>
            <person name="Kono T."/>
            <person name="Mallez S."/>
            <person name="Becker A."/>
            <person name="Gohl D.M."/>
            <person name="Silverstein K.A.T."/>
            <person name="Koren S."/>
            <person name="Bechman K.B."/>
            <person name="Herman A."/>
            <person name="Abrahante J.E."/>
            <person name="Garbe J."/>
        </authorList>
    </citation>
    <scope>NUCLEOTIDE SEQUENCE</scope>
    <source>
        <strain evidence="2">Duluth1</strain>
        <tissue evidence="2">Whole animal</tissue>
    </source>
</reference>
<evidence type="ECO:0000256" key="1">
    <source>
        <dbReference type="SAM" id="MobiDB-lite"/>
    </source>
</evidence>
<protein>
    <submittedName>
        <fullName evidence="2">Uncharacterized protein</fullName>
    </submittedName>
</protein>
<feature type="compositionally biased region" description="Basic and acidic residues" evidence="1">
    <location>
        <begin position="1"/>
        <end position="10"/>
    </location>
</feature>
<organism evidence="2 3">
    <name type="scientific">Dreissena polymorpha</name>
    <name type="common">Zebra mussel</name>
    <name type="synonym">Mytilus polymorpha</name>
    <dbReference type="NCBI Taxonomy" id="45954"/>
    <lineage>
        <taxon>Eukaryota</taxon>
        <taxon>Metazoa</taxon>
        <taxon>Spiralia</taxon>
        <taxon>Lophotrochozoa</taxon>
        <taxon>Mollusca</taxon>
        <taxon>Bivalvia</taxon>
        <taxon>Autobranchia</taxon>
        <taxon>Heteroconchia</taxon>
        <taxon>Euheterodonta</taxon>
        <taxon>Imparidentia</taxon>
        <taxon>Neoheterodontei</taxon>
        <taxon>Myida</taxon>
        <taxon>Dreissenoidea</taxon>
        <taxon>Dreissenidae</taxon>
        <taxon>Dreissena</taxon>
    </lineage>
</organism>
<feature type="region of interest" description="Disordered" evidence="1">
    <location>
        <begin position="1"/>
        <end position="107"/>
    </location>
</feature>
<evidence type="ECO:0000313" key="2">
    <source>
        <dbReference type="EMBL" id="KAH3737218.1"/>
    </source>
</evidence>
<reference evidence="2" key="1">
    <citation type="journal article" date="2019" name="bioRxiv">
        <title>The Genome of the Zebra Mussel, Dreissena polymorpha: A Resource for Invasive Species Research.</title>
        <authorList>
            <person name="McCartney M.A."/>
            <person name="Auch B."/>
            <person name="Kono T."/>
            <person name="Mallez S."/>
            <person name="Zhang Y."/>
            <person name="Obille A."/>
            <person name="Becker A."/>
            <person name="Abrahante J.E."/>
            <person name="Garbe J."/>
            <person name="Badalamenti J.P."/>
            <person name="Herman A."/>
            <person name="Mangelson H."/>
            <person name="Liachko I."/>
            <person name="Sullivan S."/>
            <person name="Sone E.D."/>
            <person name="Koren S."/>
            <person name="Silverstein K.A.T."/>
            <person name="Beckman K.B."/>
            <person name="Gohl D.M."/>
        </authorList>
    </citation>
    <scope>NUCLEOTIDE SEQUENCE</scope>
    <source>
        <strain evidence="2">Duluth1</strain>
        <tissue evidence="2">Whole animal</tissue>
    </source>
</reference>
<comment type="caution">
    <text evidence="2">The sequence shown here is derived from an EMBL/GenBank/DDBJ whole genome shotgun (WGS) entry which is preliminary data.</text>
</comment>
<proteinExistence type="predicted"/>
<dbReference type="AlphaFoldDB" id="A0A9D4D192"/>
<accession>A0A9D4D192</accession>
<dbReference type="Proteomes" id="UP000828390">
    <property type="component" value="Unassembled WGS sequence"/>
</dbReference>
<feature type="compositionally biased region" description="Polar residues" evidence="1">
    <location>
        <begin position="13"/>
        <end position="30"/>
    </location>
</feature>
<keyword evidence="3" id="KW-1185">Reference proteome</keyword>
<sequence>MQEREGDKYLPNKNGQSAYNKDSSKQTATSIKIEEWQDQVTSHRDQNLQVPPEDGFDSASSVNATMVGSGESRALEPEGTHVKATAHDHGNERIKGPASLQNKKWNA</sequence>
<evidence type="ECO:0000313" key="3">
    <source>
        <dbReference type="Proteomes" id="UP000828390"/>
    </source>
</evidence>
<feature type="compositionally biased region" description="Basic and acidic residues" evidence="1">
    <location>
        <begin position="73"/>
        <end position="95"/>
    </location>
</feature>
<name>A0A9D4D192_DREPO</name>